<feature type="transmembrane region" description="Helical" evidence="7">
    <location>
        <begin position="110"/>
        <end position="134"/>
    </location>
</feature>
<feature type="region of interest" description="Disordered" evidence="6">
    <location>
        <begin position="1"/>
        <end position="21"/>
    </location>
</feature>
<keyword evidence="5 7" id="KW-0472">Membrane</keyword>
<evidence type="ECO:0000256" key="4">
    <source>
        <dbReference type="ARBA" id="ARBA00022989"/>
    </source>
</evidence>
<feature type="transmembrane region" description="Helical" evidence="7">
    <location>
        <begin position="30"/>
        <end position="49"/>
    </location>
</feature>
<keyword evidence="9" id="KW-1185">Reference proteome</keyword>
<feature type="transmembrane region" description="Helical" evidence="7">
    <location>
        <begin position="310"/>
        <end position="329"/>
    </location>
</feature>
<evidence type="ECO:0000256" key="1">
    <source>
        <dbReference type="ARBA" id="ARBA00004651"/>
    </source>
</evidence>
<dbReference type="AlphaFoldDB" id="A0A2N3YJ90"/>
<feature type="transmembrane region" description="Helical" evidence="7">
    <location>
        <begin position="141"/>
        <end position="158"/>
    </location>
</feature>
<reference evidence="8 9" key="1">
    <citation type="submission" date="2017-12" db="EMBL/GenBank/DDBJ databases">
        <title>Sequencing the genomes of 1000 Actinobacteria strains.</title>
        <authorList>
            <person name="Klenk H.-P."/>
        </authorList>
    </citation>
    <scope>NUCLEOTIDE SEQUENCE [LARGE SCALE GENOMIC DNA]</scope>
    <source>
        <strain evidence="8 9">DSM 12806</strain>
    </source>
</reference>
<proteinExistence type="predicted"/>
<dbReference type="InterPro" id="IPR001851">
    <property type="entry name" value="ABC_transp_permease"/>
</dbReference>
<dbReference type="GO" id="GO:0015658">
    <property type="term" value="F:branched-chain amino acid transmembrane transporter activity"/>
    <property type="evidence" value="ECO:0007669"/>
    <property type="project" value="InterPro"/>
</dbReference>
<evidence type="ECO:0000256" key="7">
    <source>
        <dbReference type="SAM" id="Phobius"/>
    </source>
</evidence>
<dbReference type="PANTHER" id="PTHR30482:SF5">
    <property type="entry name" value="ABC TRANSPORTER PERMEASE PROTEIN"/>
    <property type="match status" value="1"/>
</dbReference>
<dbReference type="Pfam" id="PF02653">
    <property type="entry name" value="BPD_transp_2"/>
    <property type="match status" value="1"/>
</dbReference>
<evidence type="ECO:0000313" key="8">
    <source>
        <dbReference type="EMBL" id="PKW26921.1"/>
    </source>
</evidence>
<accession>A0A2N3YJ90</accession>
<feature type="transmembrane region" description="Helical" evidence="7">
    <location>
        <begin position="81"/>
        <end position="98"/>
    </location>
</feature>
<dbReference type="EMBL" id="PJNE01000001">
    <property type="protein sequence ID" value="PKW26921.1"/>
    <property type="molecule type" value="Genomic_DNA"/>
</dbReference>
<keyword evidence="3 7" id="KW-0812">Transmembrane</keyword>
<keyword evidence="4 7" id="KW-1133">Transmembrane helix</keyword>
<feature type="transmembrane region" description="Helical" evidence="7">
    <location>
        <begin position="349"/>
        <end position="373"/>
    </location>
</feature>
<feature type="transmembrane region" description="Helical" evidence="7">
    <location>
        <begin position="286"/>
        <end position="303"/>
    </location>
</feature>
<comment type="caution">
    <text evidence="8">The sequence shown here is derived from an EMBL/GenBank/DDBJ whole genome shotgun (WGS) entry which is preliminary data.</text>
</comment>
<name>A0A2N3YJ90_9MICO</name>
<sequence>MSDATSAEAPGPQPDGHVGMPAVHPRRSRLRWLGWGALAVVLFLVPIYLPGQYLIVSTWVMTGAVGAMGLTMLIGQAGQLSLAHSFFLLVGGVSYTVLSSDGTDGFVGLGLPTALSLVLAVVISALVGAAFAPVSGRLRGIYLGVASLSLVFLGWWLARVLPSIAGSTSSGRYADDLNLFGFDFGEKSPTLAILGVPIGQNERLFWLYAALTLIAYLVARGAVDGRVGRAWRAVRDNEAAATVMGVSVVRQKATAFAVSGAYAGLAGVMVVWWYDGLLKPDEAVDSGTYSTAVAIAYLAMVVIGGLGSLGGAIVGAAVVFGTPLIIPLLSQGDSTAVLSSGGTAFSPVVITYLAYGALVVLIVLFEPGGFAAIGRRIAGRFTRG</sequence>
<protein>
    <submittedName>
        <fullName evidence="8">Amino acid/amide ABC transporter membrane protein 2 (HAAT family)</fullName>
    </submittedName>
</protein>
<evidence type="ECO:0000256" key="3">
    <source>
        <dbReference type="ARBA" id="ARBA00022692"/>
    </source>
</evidence>
<feature type="transmembrane region" description="Helical" evidence="7">
    <location>
        <begin position="253"/>
        <end position="274"/>
    </location>
</feature>
<evidence type="ECO:0000313" key="9">
    <source>
        <dbReference type="Proteomes" id="UP000233781"/>
    </source>
</evidence>
<dbReference type="CDD" id="cd06581">
    <property type="entry name" value="TM_PBP1_LivM_like"/>
    <property type="match status" value="1"/>
</dbReference>
<keyword evidence="2" id="KW-1003">Cell membrane</keyword>
<organism evidence="8 9">
    <name type="scientific">Phycicoccus duodecadis</name>
    <dbReference type="NCBI Taxonomy" id="173053"/>
    <lineage>
        <taxon>Bacteria</taxon>
        <taxon>Bacillati</taxon>
        <taxon>Actinomycetota</taxon>
        <taxon>Actinomycetes</taxon>
        <taxon>Micrococcales</taxon>
        <taxon>Intrasporangiaceae</taxon>
        <taxon>Phycicoccus</taxon>
    </lineage>
</organism>
<dbReference type="InterPro" id="IPR043428">
    <property type="entry name" value="LivM-like"/>
</dbReference>
<dbReference type="RefSeq" id="WP_211283993.1">
    <property type="nucleotide sequence ID" value="NZ_PJNE01000001.1"/>
</dbReference>
<evidence type="ECO:0000256" key="5">
    <source>
        <dbReference type="ARBA" id="ARBA00023136"/>
    </source>
</evidence>
<dbReference type="GO" id="GO:0005886">
    <property type="term" value="C:plasma membrane"/>
    <property type="evidence" value="ECO:0007669"/>
    <property type="project" value="UniProtKB-SubCell"/>
</dbReference>
<feature type="transmembrane region" description="Helical" evidence="7">
    <location>
        <begin position="55"/>
        <end position="74"/>
    </location>
</feature>
<dbReference type="Proteomes" id="UP000233781">
    <property type="component" value="Unassembled WGS sequence"/>
</dbReference>
<comment type="subcellular location">
    <subcellularLocation>
        <location evidence="1">Cell membrane</location>
        <topology evidence="1">Multi-pass membrane protein</topology>
    </subcellularLocation>
</comment>
<evidence type="ECO:0000256" key="6">
    <source>
        <dbReference type="SAM" id="MobiDB-lite"/>
    </source>
</evidence>
<evidence type="ECO:0000256" key="2">
    <source>
        <dbReference type="ARBA" id="ARBA00022475"/>
    </source>
</evidence>
<feature type="transmembrane region" description="Helical" evidence="7">
    <location>
        <begin position="205"/>
        <end position="223"/>
    </location>
</feature>
<gene>
    <name evidence="8" type="ORF">ATL31_1750</name>
</gene>
<dbReference type="PANTHER" id="PTHR30482">
    <property type="entry name" value="HIGH-AFFINITY BRANCHED-CHAIN AMINO ACID TRANSPORT SYSTEM PERMEASE"/>
    <property type="match status" value="1"/>
</dbReference>